<comment type="similarity">
    <text evidence="3">Belongs to the smoothelin family.</text>
</comment>
<evidence type="ECO:0000313" key="7">
    <source>
        <dbReference type="RefSeq" id="XP_038868989.1"/>
    </source>
</evidence>
<dbReference type="SMART" id="SM00033">
    <property type="entry name" value="CH"/>
    <property type="match status" value="1"/>
</dbReference>
<feature type="region of interest" description="Disordered" evidence="4">
    <location>
        <begin position="1005"/>
        <end position="1024"/>
    </location>
</feature>
<reference evidence="7" key="1">
    <citation type="submission" date="2025-08" db="UniProtKB">
        <authorList>
            <consortium name="RefSeq"/>
        </authorList>
    </citation>
    <scope>IDENTIFICATION</scope>
    <source>
        <tissue evidence="7">White muscle</tissue>
    </source>
</reference>
<dbReference type="Gene3D" id="1.10.418.10">
    <property type="entry name" value="Calponin-like domain"/>
    <property type="match status" value="1"/>
</dbReference>
<dbReference type="FunFam" id="1.10.418.10:FF:000009">
    <property type="entry name" value="smoothelin isoform X2"/>
    <property type="match status" value="1"/>
</dbReference>
<dbReference type="PANTHER" id="PTHR23167">
    <property type="entry name" value="CALPONIN HOMOLOGY DOMAIN-CONTAINING PROTEIN DDB_G0272472-RELATED"/>
    <property type="match status" value="1"/>
</dbReference>
<keyword evidence="1" id="KW-0597">Phosphoprotein</keyword>
<feature type="region of interest" description="Disordered" evidence="4">
    <location>
        <begin position="283"/>
        <end position="303"/>
    </location>
</feature>
<feature type="region of interest" description="Disordered" evidence="4">
    <location>
        <begin position="955"/>
        <end position="995"/>
    </location>
</feature>
<evidence type="ECO:0000256" key="2">
    <source>
        <dbReference type="ARBA" id="ARBA00023054"/>
    </source>
</evidence>
<dbReference type="RefSeq" id="XP_038868989.1">
    <property type="nucleotide sequence ID" value="XM_039013061.1"/>
</dbReference>
<feature type="region of interest" description="Disordered" evidence="4">
    <location>
        <begin position="1186"/>
        <end position="1208"/>
    </location>
</feature>
<evidence type="ECO:0000256" key="1">
    <source>
        <dbReference type="ARBA" id="ARBA00022553"/>
    </source>
</evidence>
<keyword evidence="6" id="KW-1185">Reference proteome</keyword>
<name>A0A8U1F3W5_SALNM</name>
<feature type="domain" description="Calponin-homology (CH)" evidence="5">
    <location>
        <begin position="1325"/>
        <end position="1432"/>
    </location>
</feature>
<dbReference type="Pfam" id="PF12510">
    <property type="entry name" value="Smoothelin"/>
    <property type="match status" value="2"/>
</dbReference>
<dbReference type="InterPro" id="IPR022189">
    <property type="entry name" value="SMTN"/>
</dbReference>
<dbReference type="InterPro" id="IPR036872">
    <property type="entry name" value="CH_dom_sf"/>
</dbReference>
<accession>A0A8U1F3W5</accession>
<feature type="compositionally biased region" description="Basic and acidic residues" evidence="4">
    <location>
        <begin position="960"/>
        <end position="994"/>
    </location>
</feature>
<dbReference type="GeneID" id="120062999"/>
<feature type="region of interest" description="Disordered" evidence="4">
    <location>
        <begin position="900"/>
        <end position="941"/>
    </location>
</feature>
<feature type="region of interest" description="Disordered" evidence="4">
    <location>
        <begin position="1232"/>
        <end position="1289"/>
    </location>
</feature>
<feature type="region of interest" description="Disordered" evidence="4">
    <location>
        <begin position="166"/>
        <end position="215"/>
    </location>
</feature>
<feature type="compositionally biased region" description="Polar residues" evidence="4">
    <location>
        <begin position="1186"/>
        <end position="1199"/>
    </location>
</feature>
<dbReference type="SUPFAM" id="SSF47576">
    <property type="entry name" value="Calponin-homology domain, CH-domain"/>
    <property type="match status" value="1"/>
</dbReference>
<feature type="compositionally biased region" description="Low complexity" evidence="4">
    <location>
        <begin position="738"/>
        <end position="749"/>
    </location>
</feature>
<dbReference type="InterPro" id="IPR001715">
    <property type="entry name" value="CH_dom"/>
</dbReference>
<feature type="region of interest" description="Disordered" evidence="4">
    <location>
        <begin position="1"/>
        <end position="24"/>
    </location>
</feature>
<gene>
    <name evidence="7" type="primary">LOC120062999</name>
</gene>
<feature type="compositionally biased region" description="Basic and acidic residues" evidence="4">
    <location>
        <begin position="795"/>
        <end position="804"/>
    </location>
</feature>
<evidence type="ECO:0000259" key="5">
    <source>
        <dbReference type="PROSITE" id="PS50021"/>
    </source>
</evidence>
<organism evidence="6 7">
    <name type="scientific">Salvelinus namaycush</name>
    <name type="common">Lake trout</name>
    <name type="synonym">Salmo namaycush</name>
    <dbReference type="NCBI Taxonomy" id="8040"/>
    <lineage>
        <taxon>Eukaryota</taxon>
        <taxon>Metazoa</taxon>
        <taxon>Chordata</taxon>
        <taxon>Craniata</taxon>
        <taxon>Vertebrata</taxon>
        <taxon>Euteleostomi</taxon>
        <taxon>Actinopterygii</taxon>
        <taxon>Neopterygii</taxon>
        <taxon>Teleostei</taxon>
        <taxon>Protacanthopterygii</taxon>
        <taxon>Salmoniformes</taxon>
        <taxon>Salmonidae</taxon>
        <taxon>Salmoninae</taxon>
        <taxon>Salvelinus</taxon>
    </lineage>
</organism>
<feature type="compositionally biased region" description="Basic and acidic residues" evidence="4">
    <location>
        <begin position="1256"/>
        <end position="1274"/>
    </location>
</feature>
<dbReference type="KEGG" id="snh:120062999"/>
<feature type="compositionally biased region" description="Low complexity" evidence="4">
    <location>
        <begin position="1232"/>
        <end position="1243"/>
    </location>
</feature>
<proteinExistence type="inferred from homology"/>
<feature type="compositionally biased region" description="Low complexity" evidence="4">
    <location>
        <begin position="914"/>
        <end position="924"/>
    </location>
</feature>
<feature type="compositionally biased region" description="Basic and acidic residues" evidence="4">
    <location>
        <begin position="754"/>
        <end position="763"/>
    </location>
</feature>
<evidence type="ECO:0000256" key="3">
    <source>
        <dbReference type="ARBA" id="ARBA00061655"/>
    </source>
</evidence>
<feature type="region of interest" description="Disordered" evidence="4">
    <location>
        <begin position="453"/>
        <end position="473"/>
    </location>
</feature>
<feature type="compositionally biased region" description="Low complexity" evidence="4">
    <location>
        <begin position="93"/>
        <end position="108"/>
    </location>
</feature>
<feature type="region of interest" description="Disordered" evidence="4">
    <location>
        <begin position="653"/>
        <end position="804"/>
    </location>
</feature>
<protein>
    <submittedName>
        <fullName evidence="7">Smoothelin-like</fullName>
    </submittedName>
</protein>
<sequence length="1446" mass="154981">MEDMEAAMARKRFRPTHLSQNDNKENQLTHWSELGGSLDVLSVKLQAIQDIEELTGLLRGANEYEERKLIRAAIRRLRDEEHQGTWEKGRTTGQCLESEGLELQSSLGAGDTEKERLGERERIKSQIRELRSHQMQQGSELHRTGSNSGMVLVLVLDPLVRDEVPLLTRPQTRDPVTSSEPDVVLSHRQRSDSTSSERSLASRPRLNSGASEKSLGLGSAFRTRVDSGASEKSLGSAFRTRVDSGASENSLGSAFRTRVDSGASEKSLGSAFRTRVDSGASEKSLGSAFRTRVDSGASENSLGSAFRTRVDSGASEKSLGSAFRTRVDSGASENSLGSAFRTRVDSGASENSLGSAFRTRVDSGASEKSLGSAFRTRVDSGASEKSLGSAFRTRVDSGASEKSLGSAFRTRVDSGASEKSLGSAFRTRVDSGASEKSLGSAFRTRVDSGASEKSLGSAFRTRVDSGASENSLGSAFRTRVDSGASEKSLGSAFRTRVDSGASEKSLGSAFRTRVDSGASEKSLGSAFRTRVDSGASEKSLGSAFRTRVDSGASEKSLGSAFRTRVDSGASEKSLGSAFRTRVDSGASEKSLGSAFRTRVDSGASEKSLGSAFRTRVDSGASEKSLGSAFRTRVDSGASEKILGSAFRTRVDSGASEKSLGSAFRTRVDSGASDKSQCSAHRGRLDSGTSDSSMGPPAPLGSETSDGAGLLSRKRLDSGTSDLSVGVLSVGRSREEQPEVTMSSSSSSTDSEAESTNHHPDQPHQDSTTTNHYHPDGAVLFRKAPDSHSGLINGSAKERGDIQEQKVRYTLPTPLRKSNDAVPEKKEPVVLAPFGRANSVRDRMRKFTEPSPSVPVLKRGSQSLRNATAPSARVLGRATQLSEGPAAGPAKQTAVTTVVSITTPTDRPGRTHVGSTSYSSSASSSKNHVQCQGTVHPGGVATKPLQSAAQSLNAVGGAKQAAEKLRHASGGSKEDKTPGRASAQRDSKGAADPDMKTFLTIEIKDGRTTTTTSSSSRGNLAPRITTNPIGQRAELTLGLRATPFKMSSSSLTSGSSFKMASEPVLAVEPSVQVACCQPPAAVPNGFSAPPRDKFEECSRKLTAEQLAAIDEELLDKMLDESKDFEERKMIRQAMRDLRKRKRDQREKEREFRLAELRQQRAEHTQKGRMGEGGAGEVVMRKVEMSADGSTLSQVTKTNRFAKSGDGSRTAHSTIMEASYTKKTDVGIVQSKSYSCSSSTSSSSSTRKVGSVFDREDDSASRAAERRQAEKRKELMRAQTLPKMSAAQSRKAMIEKLDKESGGPGNKAVAKVNTVQRSASCVVPNANSIKQMLLDWCRAKTRSYQNVDIQNFSSSWSDGMAFCALVHNFFPEAFDYSSLTPANRRHNFEVAFSTAEECANCMPLLEVEDMMIMGRKPDSKCVFTYVQSLVNHLRRHEMKLAKLQGTNL</sequence>
<feature type="region of interest" description="Disordered" evidence="4">
    <location>
        <begin position="85"/>
        <end position="119"/>
    </location>
</feature>
<dbReference type="Proteomes" id="UP000808372">
    <property type="component" value="Chromosome 18"/>
</dbReference>
<dbReference type="InterPro" id="IPR050540">
    <property type="entry name" value="F-actin_Monoox_Mical"/>
</dbReference>
<keyword evidence="2" id="KW-0175">Coiled coil</keyword>
<dbReference type="Pfam" id="PF00307">
    <property type="entry name" value="CH"/>
    <property type="match status" value="1"/>
</dbReference>
<evidence type="ECO:0000313" key="6">
    <source>
        <dbReference type="Proteomes" id="UP000808372"/>
    </source>
</evidence>
<evidence type="ECO:0000256" key="4">
    <source>
        <dbReference type="SAM" id="MobiDB-lite"/>
    </source>
</evidence>
<feature type="region of interest" description="Disordered" evidence="4">
    <location>
        <begin position="317"/>
        <end position="336"/>
    </location>
</feature>
<dbReference type="PANTHER" id="PTHR23167:SF52">
    <property type="entry name" value="SMOOTHELIN"/>
    <property type="match status" value="1"/>
</dbReference>
<feature type="region of interest" description="Disordered" evidence="4">
    <location>
        <begin position="232"/>
        <end position="252"/>
    </location>
</feature>
<dbReference type="PROSITE" id="PS50021">
    <property type="entry name" value="CH"/>
    <property type="match status" value="1"/>
</dbReference>